<dbReference type="FunFam" id="2.130.10.10:FF:000092">
    <property type="entry name" value="notchless protein homolog"/>
    <property type="match status" value="1"/>
</dbReference>
<evidence type="ECO:0000259" key="8">
    <source>
        <dbReference type="Pfam" id="PF08154"/>
    </source>
</evidence>
<dbReference type="InterPro" id="IPR019775">
    <property type="entry name" value="WD40_repeat_CS"/>
</dbReference>
<comment type="similarity">
    <text evidence="5">Belongs to the NLE1/RSA4 family.</text>
</comment>
<comment type="caution">
    <text evidence="9">The sequence shown here is derived from an EMBL/GenBank/DDBJ whole genome shotgun (WGS) entry which is preliminary data.</text>
</comment>
<dbReference type="SUPFAM" id="SSF50998">
    <property type="entry name" value="Quinoprotein alcohol dehydrogenase-like"/>
    <property type="match status" value="1"/>
</dbReference>
<feature type="repeat" description="WD" evidence="6">
    <location>
        <begin position="167"/>
        <end position="198"/>
    </location>
</feature>
<reference evidence="9 10" key="1">
    <citation type="submission" date="2020-02" db="EMBL/GenBank/DDBJ databases">
        <authorList>
            <person name="Ma Q."/>
            <person name="Huang Y."/>
            <person name="Song X."/>
            <person name="Pei D."/>
        </authorList>
    </citation>
    <scope>NUCLEOTIDE SEQUENCE [LARGE SCALE GENOMIC DNA]</scope>
    <source>
        <strain evidence="9">Sxm20200214</strain>
        <tissue evidence="9">Leaf</tissue>
    </source>
</reference>
<dbReference type="PROSITE" id="PS00678">
    <property type="entry name" value="WD_REPEATS_1"/>
    <property type="match status" value="2"/>
</dbReference>
<dbReference type="AlphaFoldDB" id="A0A8X7Q6J4"/>
<feature type="transmembrane region" description="Helical" evidence="7">
    <location>
        <begin position="76"/>
        <end position="97"/>
    </location>
</feature>
<dbReference type="PRINTS" id="PR00320">
    <property type="entry name" value="GPROTEINBRPT"/>
</dbReference>
<feature type="domain" description="NLE" evidence="8">
    <location>
        <begin position="7"/>
        <end position="67"/>
    </location>
</feature>
<dbReference type="InterPro" id="IPR015943">
    <property type="entry name" value="WD40/YVTN_repeat-like_dom_sf"/>
</dbReference>
<comment type="subcellular location">
    <subcellularLocation>
        <location evidence="1">Nucleus</location>
        <location evidence="1">Nucleolus</location>
    </subcellularLocation>
</comment>
<dbReference type="Proteomes" id="UP000886595">
    <property type="component" value="Unassembled WGS sequence"/>
</dbReference>
<gene>
    <name evidence="9" type="ORF">Bca52824_071002</name>
</gene>
<feature type="repeat" description="WD" evidence="6">
    <location>
        <begin position="367"/>
        <end position="408"/>
    </location>
</feature>
<keyword evidence="10" id="KW-1185">Reference proteome</keyword>
<dbReference type="InterPro" id="IPR001680">
    <property type="entry name" value="WD40_rpt"/>
</dbReference>
<dbReference type="GO" id="GO:0005730">
    <property type="term" value="C:nucleolus"/>
    <property type="evidence" value="ECO:0007669"/>
    <property type="project" value="UniProtKB-SubCell"/>
</dbReference>
<evidence type="ECO:0000256" key="7">
    <source>
        <dbReference type="SAM" id="Phobius"/>
    </source>
</evidence>
<dbReference type="PRINTS" id="PR00319">
    <property type="entry name" value="GPROTEINB"/>
</dbReference>
<feature type="repeat" description="WD" evidence="6">
    <location>
        <begin position="125"/>
        <end position="166"/>
    </location>
</feature>
<dbReference type="InterPro" id="IPR012972">
    <property type="entry name" value="NLE"/>
</dbReference>
<dbReference type="InterPro" id="IPR020472">
    <property type="entry name" value="WD40_PAC1"/>
</dbReference>
<feature type="repeat" description="WD" evidence="6">
    <location>
        <begin position="210"/>
        <end position="256"/>
    </location>
</feature>
<dbReference type="OrthoDB" id="10267436at2759"/>
<dbReference type="InterPro" id="IPR011047">
    <property type="entry name" value="Quinoprotein_ADH-like_sf"/>
</dbReference>
<dbReference type="InterPro" id="IPR001632">
    <property type="entry name" value="WD40_G-protein_beta-like"/>
</dbReference>
<organism evidence="9 10">
    <name type="scientific">Brassica carinata</name>
    <name type="common">Ethiopian mustard</name>
    <name type="synonym">Abyssinian cabbage</name>
    <dbReference type="NCBI Taxonomy" id="52824"/>
    <lineage>
        <taxon>Eukaryota</taxon>
        <taxon>Viridiplantae</taxon>
        <taxon>Streptophyta</taxon>
        <taxon>Embryophyta</taxon>
        <taxon>Tracheophyta</taxon>
        <taxon>Spermatophyta</taxon>
        <taxon>Magnoliopsida</taxon>
        <taxon>eudicotyledons</taxon>
        <taxon>Gunneridae</taxon>
        <taxon>Pentapetalae</taxon>
        <taxon>rosids</taxon>
        <taxon>malvids</taxon>
        <taxon>Brassicales</taxon>
        <taxon>Brassicaceae</taxon>
        <taxon>Brassiceae</taxon>
        <taxon>Brassica</taxon>
    </lineage>
</organism>
<evidence type="ECO:0000313" key="10">
    <source>
        <dbReference type="Proteomes" id="UP000886595"/>
    </source>
</evidence>
<evidence type="ECO:0000256" key="6">
    <source>
        <dbReference type="PROSITE-ProRule" id="PRU00221"/>
    </source>
</evidence>
<dbReference type="GO" id="GO:0000027">
    <property type="term" value="P:ribosomal large subunit assembly"/>
    <property type="evidence" value="ECO:0007669"/>
    <property type="project" value="TreeGrafter"/>
</dbReference>
<evidence type="ECO:0000256" key="5">
    <source>
        <dbReference type="ARBA" id="ARBA00061016"/>
    </source>
</evidence>
<evidence type="ECO:0000313" key="9">
    <source>
        <dbReference type="EMBL" id="KAG2263923.1"/>
    </source>
</evidence>
<keyword evidence="2 6" id="KW-0853">WD repeat</keyword>
<sequence length="484" mass="53993">MELAMTVMCRLVDAEGIPLGDPMYIPQRAGKLQLTELANKFLNNEEKLRYAFYVSGEELRVPLGTYIEERSGNISVGYILFGIIIIIICLANCVHAVSMEEILTIVYRQEAVFRTRPVSRISASIPGHRDSVLCVSFSPDGTQLASGSGDTTVRLWDLYTQTPMFTCIGHTNWVLSVAWSPDGKHLVSGDLAGNICCWIPKTGKLDGSPLRGHKKWITSISWEPVHLTYPCRRFVTSSKDEDARIWDITLKKSVTCLSGHTRGVTCVKWGGDGIIYTGSQDCTIKMWQKHGHWVNSLALSTDYVLRTGAFDHTGKQYSSSPEEVRKAALKRYDQAKGEYGERLVSGSDDFTMILWEQSVSDQPKQHLFGHQQLVNHVCFSPNGQWIASASFDKSIRIWDGITGAFITTLRGHLGPVYQISWSPDSRMLLSGSKDSTLKIWDIGLRQLKEDLPGHADEVYAVDWSPDGERVVSGGKDKSLKLWVG</sequence>
<evidence type="ECO:0000256" key="1">
    <source>
        <dbReference type="ARBA" id="ARBA00004604"/>
    </source>
</evidence>
<dbReference type="Pfam" id="PF08154">
    <property type="entry name" value="NLE"/>
    <property type="match status" value="1"/>
</dbReference>
<keyword evidence="7" id="KW-1133">Transmembrane helix</keyword>
<feature type="repeat" description="WD" evidence="6">
    <location>
        <begin position="409"/>
        <end position="442"/>
    </location>
</feature>
<keyword evidence="3" id="KW-0677">Repeat</keyword>
<dbReference type="PROSITE" id="PS50294">
    <property type="entry name" value="WD_REPEATS_REGION"/>
    <property type="match status" value="6"/>
</dbReference>
<keyword evidence="7" id="KW-0812">Transmembrane</keyword>
<dbReference type="Pfam" id="PF00400">
    <property type="entry name" value="WD40"/>
    <property type="match status" value="7"/>
</dbReference>
<feature type="repeat" description="WD" evidence="6">
    <location>
        <begin position="257"/>
        <end position="288"/>
    </location>
</feature>
<evidence type="ECO:0000256" key="4">
    <source>
        <dbReference type="ARBA" id="ARBA00023242"/>
    </source>
</evidence>
<protein>
    <recommendedName>
        <fullName evidence="8">NLE domain-containing protein</fullName>
    </recommendedName>
</protein>
<dbReference type="PROSITE" id="PS50082">
    <property type="entry name" value="WD_REPEATS_2"/>
    <property type="match status" value="7"/>
</dbReference>
<keyword evidence="4" id="KW-0539">Nucleus</keyword>
<name>A0A8X7Q6J4_BRACI</name>
<dbReference type="SMART" id="SM00320">
    <property type="entry name" value="WD40"/>
    <property type="match status" value="8"/>
</dbReference>
<dbReference type="PANTHER" id="PTHR19848">
    <property type="entry name" value="WD40 REPEAT PROTEIN"/>
    <property type="match status" value="1"/>
</dbReference>
<dbReference type="Gene3D" id="2.130.10.10">
    <property type="entry name" value="YVTN repeat-like/Quinoprotein amine dehydrogenase"/>
    <property type="match status" value="1"/>
</dbReference>
<accession>A0A8X7Q6J4</accession>
<keyword evidence="7" id="KW-0472">Membrane</keyword>
<dbReference type="EMBL" id="JAAMPC010000014">
    <property type="protein sequence ID" value="KAG2263923.1"/>
    <property type="molecule type" value="Genomic_DNA"/>
</dbReference>
<feature type="repeat" description="WD" evidence="6">
    <location>
        <begin position="451"/>
        <end position="484"/>
    </location>
</feature>
<proteinExistence type="inferred from homology"/>
<evidence type="ECO:0000256" key="3">
    <source>
        <dbReference type="ARBA" id="ARBA00022737"/>
    </source>
</evidence>
<evidence type="ECO:0000256" key="2">
    <source>
        <dbReference type="ARBA" id="ARBA00022574"/>
    </source>
</evidence>
<dbReference type="PANTHER" id="PTHR19848:SF0">
    <property type="entry name" value="NOTCHLESS PROTEIN HOMOLOG 1"/>
    <property type="match status" value="1"/>
</dbReference>
<dbReference type="CDD" id="cd00200">
    <property type="entry name" value="WD40"/>
    <property type="match status" value="1"/>
</dbReference>